<proteinExistence type="predicted"/>
<accession>A0A8X8CQL1</accession>
<keyword evidence="2" id="KW-1185">Reference proteome</keyword>
<dbReference type="AlphaFoldDB" id="A0A8X8CQL1"/>
<organism evidence="1 2">
    <name type="scientific">Populus tomentosa</name>
    <name type="common">Chinese white poplar</name>
    <dbReference type="NCBI Taxonomy" id="118781"/>
    <lineage>
        <taxon>Eukaryota</taxon>
        <taxon>Viridiplantae</taxon>
        <taxon>Streptophyta</taxon>
        <taxon>Embryophyta</taxon>
        <taxon>Tracheophyta</taxon>
        <taxon>Spermatophyta</taxon>
        <taxon>Magnoliopsida</taxon>
        <taxon>eudicotyledons</taxon>
        <taxon>Gunneridae</taxon>
        <taxon>Pentapetalae</taxon>
        <taxon>rosids</taxon>
        <taxon>fabids</taxon>
        <taxon>Malpighiales</taxon>
        <taxon>Salicaceae</taxon>
        <taxon>Saliceae</taxon>
        <taxon>Populus</taxon>
    </lineage>
</organism>
<evidence type="ECO:0000313" key="1">
    <source>
        <dbReference type="EMBL" id="KAG6762562.1"/>
    </source>
</evidence>
<comment type="caution">
    <text evidence="1">The sequence shown here is derived from an EMBL/GenBank/DDBJ whole genome shotgun (WGS) entry which is preliminary data.</text>
</comment>
<gene>
    <name evidence="1" type="ORF">POTOM_033071</name>
</gene>
<dbReference type="EMBL" id="JAAWWB010000017">
    <property type="protein sequence ID" value="KAG6762562.1"/>
    <property type="molecule type" value="Genomic_DNA"/>
</dbReference>
<protein>
    <submittedName>
        <fullName evidence="1">Uncharacterized protein</fullName>
    </submittedName>
</protein>
<dbReference type="Proteomes" id="UP000886885">
    <property type="component" value="Chromosome 9A"/>
</dbReference>
<reference evidence="1" key="1">
    <citation type="journal article" date="2020" name="bioRxiv">
        <title>Hybrid origin of Populus tomentosa Carr. identified through genome sequencing and phylogenomic analysis.</title>
        <authorList>
            <person name="An X."/>
            <person name="Gao K."/>
            <person name="Chen Z."/>
            <person name="Li J."/>
            <person name="Yang X."/>
            <person name="Yang X."/>
            <person name="Zhou J."/>
            <person name="Guo T."/>
            <person name="Zhao T."/>
            <person name="Huang S."/>
            <person name="Miao D."/>
            <person name="Khan W.U."/>
            <person name="Rao P."/>
            <person name="Ye M."/>
            <person name="Lei B."/>
            <person name="Liao W."/>
            <person name="Wang J."/>
            <person name="Ji L."/>
            <person name="Li Y."/>
            <person name="Guo B."/>
            <person name="Mustafa N.S."/>
            <person name="Li S."/>
            <person name="Yun Q."/>
            <person name="Keller S.R."/>
            <person name="Mao J."/>
            <person name="Zhang R."/>
            <person name="Strauss S.H."/>
        </authorList>
    </citation>
    <scope>NUCLEOTIDE SEQUENCE</scope>
    <source>
        <strain evidence="1">GM15</strain>
        <tissue evidence="1">Leaf</tissue>
    </source>
</reference>
<sequence>MDSSSKELLHLAHKSSSTTSSNAVLYLRFRGVWQWTMMVLSSEQCFCPPCPESETIDDHVIHRTMILKCSLEMIHQSLKCWWDIEESKVVAGMVLGNHAFEKHKTS</sequence>
<name>A0A8X8CQL1_POPTO</name>
<evidence type="ECO:0000313" key="2">
    <source>
        <dbReference type="Proteomes" id="UP000886885"/>
    </source>
</evidence>
<dbReference type="OrthoDB" id="10573555at2759"/>